<sequence>MLEINYSTSAAGEILVELLDTNNNVIKGFSKGDCNEIIGDEISKTVTWSSNSSLFLLKGEKVKFYMKDADVYSLSY</sequence>
<reference evidence="1 2" key="1">
    <citation type="journal article" date="2019" name="Nat. Med.">
        <title>A library of human gut bacterial isolates paired with longitudinal multiomics data enables mechanistic microbiome research.</title>
        <authorList>
            <person name="Poyet M."/>
            <person name="Groussin M."/>
            <person name="Gibbons S.M."/>
            <person name="Avila-Pacheco J."/>
            <person name="Jiang X."/>
            <person name="Kearney S.M."/>
            <person name="Perrotta A.R."/>
            <person name="Berdy B."/>
            <person name="Zhao S."/>
            <person name="Lieberman T.D."/>
            <person name="Swanson P.K."/>
            <person name="Smith M."/>
            <person name="Roesemann S."/>
            <person name="Alexander J.E."/>
            <person name="Rich S.A."/>
            <person name="Livny J."/>
            <person name="Vlamakis H."/>
            <person name="Clish C."/>
            <person name="Bullock K."/>
            <person name="Deik A."/>
            <person name="Scott J."/>
            <person name="Pierce K.A."/>
            <person name="Xavier R.J."/>
            <person name="Alm E.J."/>
        </authorList>
    </citation>
    <scope>NUCLEOTIDE SEQUENCE [LARGE SCALE GENOMIC DNA]</scope>
    <source>
        <strain evidence="1 2">BIOML-A10</strain>
    </source>
</reference>
<name>A0A7J4XNN8_9BACE</name>
<protein>
    <submittedName>
        <fullName evidence="1">Uncharacterized protein</fullName>
    </submittedName>
</protein>
<proteinExistence type="predicted"/>
<comment type="caution">
    <text evidence="1">The sequence shown here is derived from an EMBL/GenBank/DDBJ whole genome shotgun (WGS) entry which is preliminary data.</text>
</comment>
<evidence type="ECO:0000313" key="1">
    <source>
        <dbReference type="EMBL" id="KAA3770425.1"/>
    </source>
</evidence>
<organism evidence="1 2">
    <name type="scientific">Bacteroides salyersiae</name>
    <dbReference type="NCBI Taxonomy" id="291644"/>
    <lineage>
        <taxon>Bacteria</taxon>
        <taxon>Pseudomonadati</taxon>
        <taxon>Bacteroidota</taxon>
        <taxon>Bacteroidia</taxon>
        <taxon>Bacteroidales</taxon>
        <taxon>Bacteroidaceae</taxon>
        <taxon>Bacteroides</taxon>
    </lineage>
</organism>
<dbReference type="Proteomes" id="UP000422221">
    <property type="component" value="Unassembled WGS sequence"/>
</dbReference>
<gene>
    <name evidence="1" type="ORF">F3F73_00275</name>
</gene>
<dbReference type="EMBL" id="VWMK01000001">
    <property type="protein sequence ID" value="KAA3770425.1"/>
    <property type="molecule type" value="Genomic_DNA"/>
</dbReference>
<dbReference type="AlphaFoldDB" id="A0A7J4XNN8"/>
<evidence type="ECO:0000313" key="2">
    <source>
        <dbReference type="Proteomes" id="UP000422221"/>
    </source>
</evidence>
<accession>A0A7J4XNN8</accession>
<dbReference type="RefSeq" id="WP_130058025.1">
    <property type="nucleotide sequence ID" value="NZ_JADNPJ010000023.1"/>
</dbReference>